<sequence>MTAATPDASQPAVPYGTPEAPRIAVRGEARLEVDPEIARIGITVAARGRDRRSALDDLTRRNAGVLDLVKTYGDAVERLETGAFSITPELTKHGRGERVRTYHGSVRVTAELTDFTALGELTTRLADLDLTRVDGPWWALRPDSPAHREARKKAVHEAVQRAREYADALGTTLSALVELADIGAESTPPPYPQAPGRMRSAAYAGTAEDTPAPLDLEPQRQRVHAQINARFTMVPPQL</sequence>
<dbReference type="InterPro" id="IPR052022">
    <property type="entry name" value="26kDa_periplasmic_antigen"/>
</dbReference>
<dbReference type="RefSeq" id="WP_359635842.1">
    <property type="nucleotide sequence ID" value="NZ_JBEYEN010000009.1"/>
</dbReference>
<dbReference type="InterPro" id="IPR007497">
    <property type="entry name" value="SIMPL/DUF541"/>
</dbReference>
<dbReference type="PANTHER" id="PTHR34387:SF2">
    <property type="entry name" value="SLR1258 PROTEIN"/>
    <property type="match status" value="1"/>
</dbReference>
<dbReference type="EMBL" id="JBIVGG010000011">
    <property type="protein sequence ID" value="MFJ4082339.1"/>
    <property type="molecule type" value="Genomic_DNA"/>
</dbReference>
<dbReference type="Gene3D" id="3.30.110.170">
    <property type="entry name" value="Protein of unknown function (DUF541), domain 1"/>
    <property type="match status" value="1"/>
</dbReference>
<proteinExistence type="predicted"/>
<dbReference type="Pfam" id="PF04402">
    <property type="entry name" value="SIMPL"/>
    <property type="match status" value="1"/>
</dbReference>
<gene>
    <name evidence="2" type="ORF">ACIP2Z_25690</name>
</gene>
<accession>A0ABW8FJW0</accession>
<reference evidence="2 3" key="1">
    <citation type="submission" date="2024-10" db="EMBL/GenBank/DDBJ databases">
        <title>The Natural Products Discovery Center: Release of the First 8490 Sequenced Strains for Exploring Actinobacteria Biosynthetic Diversity.</title>
        <authorList>
            <person name="Kalkreuter E."/>
            <person name="Kautsar S.A."/>
            <person name="Yang D."/>
            <person name="Bader C.D."/>
            <person name="Teijaro C.N."/>
            <person name="Fluegel L."/>
            <person name="Davis C.M."/>
            <person name="Simpson J.R."/>
            <person name="Lauterbach L."/>
            <person name="Steele A.D."/>
            <person name="Gui C."/>
            <person name="Meng S."/>
            <person name="Li G."/>
            <person name="Viehrig K."/>
            <person name="Ye F."/>
            <person name="Su P."/>
            <person name="Kiefer A.F."/>
            <person name="Nichols A."/>
            <person name="Cepeda A.J."/>
            <person name="Yan W."/>
            <person name="Fan B."/>
            <person name="Jiang Y."/>
            <person name="Adhikari A."/>
            <person name="Zheng C.-J."/>
            <person name="Schuster L."/>
            <person name="Cowan T.M."/>
            <person name="Smanski M.J."/>
            <person name="Chevrette M.G."/>
            <person name="De Carvalho L.P.S."/>
            <person name="Shen B."/>
        </authorList>
    </citation>
    <scope>NUCLEOTIDE SEQUENCE [LARGE SCALE GENOMIC DNA]</scope>
    <source>
        <strain evidence="2 3">NPDC089932</strain>
    </source>
</reference>
<dbReference type="PANTHER" id="PTHR34387">
    <property type="entry name" value="SLR1258 PROTEIN"/>
    <property type="match status" value="1"/>
</dbReference>
<evidence type="ECO:0000313" key="3">
    <source>
        <dbReference type="Proteomes" id="UP001617511"/>
    </source>
</evidence>
<keyword evidence="3" id="KW-1185">Reference proteome</keyword>
<evidence type="ECO:0000256" key="1">
    <source>
        <dbReference type="SAM" id="MobiDB-lite"/>
    </source>
</evidence>
<feature type="region of interest" description="Disordered" evidence="1">
    <location>
        <begin position="185"/>
        <end position="214"/>
    </location>
</feature>
<organism evidence="2 3">
    <name type="scientific">Streptomyces iakyrus</name>
    <dbReference type="NCBI Taxonomy" id="68219"/>
    <lineage>
        <taxon>Bacteria</taxon>
        <taxon>Bacillati</taxon>
        <taxon>Actinomycetota</taxon>
        <taxon>Actinomycetes</taxon>
        <taxon>Kitasatosporales</taxon>
        <taxon>Streptomycetaceae</taxon>
        <taxon>Streptomyces</taxon>
    </lineage>
</organism>
<evidence type="ECO:0000313" key="2">
    <source>
        <dbReference type="EMBL" id="MFJ4082339.1"/>
    </source>
</evidence>
<comment type="caution">
    <text evidence="2">The sequence shown here is derived from an EMBL/GenBank/DDBJ whole genome shotgun (WGS) entry which is preliminary data.</text>
</comment>
<dbReference type="Proteomes" id="UP001617511">
    <property type="component" value="Unassembled WGS sequence"/>
</dbReference>
<dbReference type="Gene3D" id="3.30.70.2970">
    <property type="entry name" value="Protein of unknown function (DUF541), domain 2"/>
    <property type="match status" value="1"/>
</dbReference>
<protein>
    <submittedName>
        <fullName evidence="2">SIMPL domain-containing protein</fullName>
    </submittedName>
</protein>
<name>A0ABW8FJW0_9ACTN</name>